<reference evidence="2 3" key="1">
    <citation type="journal article" date="2021" name="Plant Biotechnol. J.">
        <title>Multi-omics assisted identification of the key and species-specific regulatory components of drought-tolerant mechanisms in Gossypium stocksii.</title>
        <authorList>
            <person name="Yu D."/>
            <person name="Ke L."/>
            <person name="Zhang D."/>
            <person name="Wu Y."/>
            <person name="Sun Y."/>
            <person name="Mei J."/>
            <person name="Sun J."/>
            <person name="Sun Y."/>
        </authorList>
    </citation>
    <scope>NUCLEOTIDE SEQUENCE [LARGE SCALE GENOMIC DNA]</scope>
    <source>
        <strain evidence="3">cv. E1</strain>
        <tissue evidence="2">Leaf</tissue>
    </source>
</reference>
<dbReference type="Proteomes" id="UP000828251">
    <property type="component" value="Unassembled WGS sequence"/>
</dbReference>
<dbReference type="AlphaFoldDB" id="A0A9D3VML2"/>
<keyword evidence="1" id="KW-0472">Membrane</keyword>
<dbReference type="EMBL" id="JAIQCV010000006">
    <property type="protein sequence ID" value="KAH1089922.1"/>
    <property type="molecule type" value="Genomic_DNA"/>
</dbReference>
<accession>A0A9D3VML2</accession>
<organism evidence="2 3">
    <name type="scientific">Gossypium stocksii</name>
    <dbReference type="NCBI Taxonomy" id="47602"/>
    <lineage>
        <taxon>Eukaryota</taxon>
        <taxon>Viridiplantae</taxon>
        <taxon>Streptophyta</taxon>
        <taxon>Embryophyta</taxon>
        <taxon>Tracheophyta</taxon>
        <taxon>Spermatophyta</taxon>
        <taxon>Magnoliopsida</taxon>
        <taxon>eudicotyledons</taxon>
        <taxon>Gunneridae</taxon>
        <taxon>Pentapetalae</taxon>
        <taxon>rosids</taxon>
        <taxon>malvids</taxon>
        <taxon>Malvales</taxon>
        <taxon>Malvaceae</taxon>
        <taxon>Malvoideae</taxon>
        <taxon>Gossypium</taxon>
    </lineage>
</organism>
<feature type="transmembrane region" description="Helical" evidence="1">
    <location>
        <begin position="12"/>
        <end position="37"/>
    </location>
</feature>
<evidence type="ECO:0000313" key="2">
    <source>
        <dbReference type="EMBL" id="KAH1089922.1"/>
    </source>
</evidence>
<comment type="caution">
    <text evidence="2">The sequence shown here is derived from an EMBL/GenBank/DDBJ whole genome shotgun (WGS) entry which is preliminary data.</text>
</comment>
<evidence type="ECO:0000256" key="1">
    <source>
        <dbReference type="SAM" id="Phobius"/>
    </source>
</evidence>
<dbReference type="Gene3D" id="3.30.590.10">
    <property type="entry name" value="Glutamine synthetase/guanido kinase, catalytic domain"/>
    <property type="match status" value="1"/>
</dbReference>
<keyword evidence="3" id="KW-1185">Reference proteome</keyword>
<gene>
    <name evidence="2" type="ORF">J1N35_017179</name>
</gene>
<protein>
    <submittedName>
        <fullName evidence="2">Uncharacterized protein</fullName>
    </submittedName>
</protein>
<keyword evidence="1" id="KW-1133">Transmembrane helix</keyword>
<keyword evidence="1" id="KW-0812">Transmembrane</keyword>
<dbReference type="OrthoDB" id="1937978at2759"/>
<evidence type="ECO:0000313" key="3">
    <source>
        <dbReference type="Proteomes" id="UP000828251"/>
    </source>
</evidence>
<sequence>MPNRVNNWYIGTLLRLLAVTLSTPITKSVFMLLSTLWHQWRSDAWPKDNRAGVVLTFDPKPIQGDWIGACARTNYSNESMRNEGGLK</sequence>
<name>A0A9D3VML2_9ROSI</name>
<proteinExistence type="predicted"/>